<comment type="caution">
    <text evidence="2">The sequence shown here is derived from an EMBL/GenBank/DDBJ whole genome shotgun (WGS) entry which is preliminary data.</text>
</comment>
<dbReference type="RefSeq" id="WP_394471288.1">
    <property type="nucleotide sequence ID" value="NZ_JBIGHY010000005.1"/>
</dbReference>
<accession>A0ABW7EPF9</accession>
<feature type="transmembrane region" description="Helical" evidence="1">
    <location>
        <begin position="179"/>
        <end position="199"/>
    </location>
</feature>
<feature type="transmembrane region" description="Helical" evidence="1">
    <location>
        <begin position="126"/>
        <end position="146"/>
    </location>
</feature>
<proteinExistence type="predicted"/>
<keyword evidence="1" id="KW-1133">Transmembrane helix</keyword>
<evidence type="ECO:0008006" key="4">
    <source>
        <dbReference type="Google" id="ProtNLM"/>
    </source>
</evidence>
<feature type="transmembrane region" description="Helical" evidence="1">
    <location>
        <begin position="86"/>
        <end position="106"/>
    </location>
</feature>
<dbReference type="Proteomes" id="UP001606300">
    <property type="component" value="Unassembled WGS sequence"/>
</dbReference>
<dbReference type="EMBL" id="JBIGHY010000005">
    <property type="protein sequence ID" value="MFG6415219.1"/>
    <property type="molecule type" value="Genomic_DNA"/>
</dbReference>
<feature type="transmembrane region" description="Helical" evidence="1">
    <location>
        <begin position="41"/>
        <end position="65"/>
    </location>
</feature>
<name>A0ABW7EPF9_9BURK</name>
<evidence type="ECO:0000313" key="2">
    <source>
        <dbReference type="EMBL" id="MFG6415219.1"/>
    </source>
</evidence>
<keyword evidence="1" id="KW-0812">Transmembrane</keyword>
<feature type="transmembrane region" description="Helical" evidence="1">
    <location>
        <begin position="205"/>
        <end position="226"/>
    </location>
</feature>
<protein>
    <recommendedName>
        <fullName evidence="4">PH domain-containing protein</fullName>
    </recommendedName>
</protein>
<keyword evidence="3" id="KW-1185">Reference proteome</keyword>
<gene>
    <name evidence="2" type="ORF">ACG02S_15085</name>
</gene>
<keyword evidence="1" id="KW-0472">Membrane</keyword>
<reference evidence="2 3" key="1">
    <citation type="submission" date="2024-09" db="EMBL/GenBank/DDBJ databases">
        <title>Novel species of the genus Pelomonas and Roseateles isolated from streams.</title>
        <authorList>
            <person name="Lu H."/>
        </authorList>
    </citation>
    <scope>NUCLEOTIDE SEQUENCE [LARGE SCALE GENOMIC DNA]</scope>
    <source>
        <strain evidence="2 3">DC23W</strain>
    </source>
</reference>
<organism evidence="2 3">
    <name type="scientific">Pelomonas dachongensis</name>
    <dbReference type="NCBI Taxonomy" id="3299029"/>
    <lineage>
        <taxon>Bacteria</taxon>
        <taxon>Pseudomonadati</taxon>
        <taxon>Pseudomonadota</taxon>
        <taxon>Betaproteobacteria</taxon>
        <taxon>Burkholderiales</taxon>
        <taxon>Sphaerotilaceae</taxon>
        <taxon>Roseateles</taxon>
    </lineage>
</organism>
<evidence type="ECO:0000313" key="3">
    <source>
        <dbReference type="Proteomes" id="UP001606300"/>
    </source>
</evidence>
<evidence type="ECO:0000256" key="1">
    <source>
        <dbReference type="SAM" id="Phobius"/>
    </source>
</evidence>
<sequence length="316" mass="35392">MRRVLDLAWLALLVFMAATWQFMPDLVGAPQQAMPRDQHMAVMLAVAVFGVWLTTRGALLVARLAPGLVNLPCRDHWLAPERREQTLADLGDRLAVLGLGLVLLFAGLHYRALQAAQPSWPQVPDIAWTAGGVALGLIFALWLLALMRRFGRLAPVTTPRPVRRSSRSRDLVWREVQPVWPLLVVLLPIGVGVGLGLFFRKADDHEAWLLTALPLLLTAALGRMVTEVHGDRLTWRFGWLPWPRWQVDLDEIVTAEPARSRWIEGWGIHVTSDGRLYNASGTQAVRLTLRDGRRLRLGTGEPRELLQLLKSRIAGD</sequence>